<evidence type="ECO:0000313" key="2">
    <source>
        <dbReference type="EMBL" id="GBP74336.1"/>
    </source>
</evidence>
<dbReference type="EMBL" id="BGZK01001203">
    <property type="protein sequence ID" value="GBP74336.1"/>
    <property type="molecule type" value="Genomic_DNA"/>
</dbReference>
<sequence>MLERVQVQGMVQGGYRNREQDRGRDRERETRQLPADRKKHGLAIRAKRLCVSDAHSNEKSLNKYRRSMVFHIWY</sequence>
<organism evidence="2 3">
    <name type="scientific">Eumeta variegata</name>
    <name type="common">Bagworm moth</name>
    <name type="synonym">Eumeta japonica</name>
    <dbReference type="NCBI Taxonomy" id="151549"/>
    <lineage>
        <taxon>Eukaryota</taxon>
        <taxon>Metazoa</taxon>
        <taxon>Ecdysozoa</taxon>
        <taxon>Arthropoda</taxon>
        <taxon>Hexapoda</taxon>
        <taxon>Insecta</taxon>
        <taxon>Pterygota</taxon>
        <taxon>Neoptera</taxon>
        <taxon>Endopterygota</taxon>
        <taxon>Lepidoptera</taxon>
        <taxon>Glossata</taxon>
        <taxon>Ditrysia</taxon>
        <taxon>Tineoidea</taxon>
        <taxon>Psychidae</taxon>
        <taxon>Oiketicinae</taxon>
        <taxon>Eumeta</taxon>
    </lineage>
</organism>
<dbReference type="AlphaFoldDB" id="A0A4C1YE04"/>
<dbReference type="Proteomes" id="UP000299102">
    <property type="component" value="Unassembled WGS sequence"/>
</dbReference>
<reference evidence="2 3" key="1">
    <citation type="journal article" date="2019" name="Commun. Biol.">
        <title>The bagworm genome reveals a unique fibroin gene that provides high tensile strength.</title>
        <authorList>
            <person name="Kono N."/>
            <person name="Nakamura H."/>
            <person name="Ohtoshi R."/>
            <person name="Tomita M."/>
            <person name="Numata K."/>
            <person name="Arakawa K."/>
        </authorList>
    </citation>
    <scope>NUCLEOTIDE SEQUENCE [LARGE SCALE GENOMIC DNA]</scope>
</reference>
<proteinExistence type="predicted"/>
<evidence type="ECO:0000313" key="3">
    <source>
        <dbReference type="Proteomes" id="UP000299102"/>
    </source>
</evidence>
<feature type="region of interest" description="Disordered" evidence="1">
    <location>
        <begin position="1"/>
        <end position="39"/>
    </location>
</feature>
<name>A0A4C1YE04_EUMVA</name>
<feature type="compositionally biased region" description="Basic and acidic residues" evidence="1">
    <location>
        <begin position="16"/>
        <end position="36"/>
    </location>
</feature>
<gene>
    <name evidence="2" type="ORF">EVAR_40166_1</name>
</gene>
<evidence type="ECO:0000256" key="1">
    <source>
        <dbReference type="SAM" id="MobiDB-lite"/>
    </source>
</evidence>
<accession>A0A4C1YE04</accession>
<protein>
    <submittedName>
        <fullName evidence="2">Uncharacterized protein</fullName>
    </submittedName>
</protein>
<comment type="caution">
    <text evidence="2">The sequence shown here is derived from an EMBL/GenBank/DDBJ whole genome shotgun (WGS) entry which is preliminary data.</text>
</comment>
<keyword evidence="3" id="KW-1185">Reference proteome</keyword>